<dbReference type="InterPro" id="IPR003141">
    <property type="entry name" value="Pol/His_phosphatase_N"/>
</dbReference>
<dbReference type="GO" id="GO:0004534">
    <property type="term" value="F:5'-3' RNA exonuclease activity"/>
    <property type="evidence" value="ECO:0007669"/>
    <property type="project" value="TreeGrafter"/>
</dbReference>
<dbReference type="PANTHER" id="PTHR42924:SF3">
    <property type="entry name" value="POLYMERASE_HISTIDINOL PHOSPHATASE N-TERMINAL DOMAIN-CONTAINING PROTEIN"/>
    <property type="match status" value="1"/>
</dbReference>
<organism evidence="2 3">
    <name type="scientific">Pseudomethylobacillus aquaticus</name>
    <dbReference type="NCBI Taxonomy" id="2676064"/>
    <lineage>
        <taxon>Bacteria</taxon>
        <taxon>Pseudomonadati</taxon>
        <taxon>Pseudomonadota</taxon>
        <taxon>Betaproteobacteria</taxon>
        <taxon>Nitrosomonadales</taxon>
        <taxon>Methylophilaceae</taxon>
        <taxon>Pseudomethylobacillus</taxon>
    </lineage>
</organism>
<dbReference type="SMART" id="SM00481">
    <property type="entry name" value="POLIIIAc"/>
    <property type="match status" value="1"/>
</dbReference>
<dbReference type="InterPro" id="IPR004013">
    <property type="entry name" value="PHP_dom"/>
</dbReference>
<dbReference type="InterPro" id="IPR016195">
    <property type="entry name" value="Pol/histidinol_Pase-like"/>
</dbReference>
<evidence type="ECO:0000259" key="1">
    <source>
        <dbReference type="SMART" id="SM00481"/>
    </source>
</evidence>
<dbReference type="InterPro" id="IPR049742">
    <property type="entry name" value="35NBP"/>
</dbReference>
<dbReference type="Pfam" id="PF02811">
    <property type="entry name" value="PHP"/>
    <property type="match status" value="1"/>
</dbReference>
<name>A0A3N0V6J3_9PROT</name>
<dbReference type="NCBIfam" id="NF041577">
    <property type="entry name" value="nside_bi_sphtase"/>
    <property type="match status" value="1"/>
</dbReference>
<reference evidence="2 3" key="1">
    <citation type="submission" date="2018-10" db="EMBL/GenBank/DDBJ databases">
        <authorList>
            <person name="Chen W.-M."/>
        </authorList>
    </citation>
    <scope>NUCLEOTIDE SEQUENCE [LARGE SCALE GENOMIC DNA]</scope>
    <source>
        <strain evidence="2 3">H-5</strain>
    </source>
</reference>
<accession>A0A3N0V6J3</accession>
<dbReference type="RefSeq" id="WP_123236412.1">
    <property type="nucleotide sequence ID" value="NZ_RJVP01000001.1"/>
</dbReference>
<dbReference type="SUPFAM" id="SSF89550">
    <property type="entry name" value="PHP domain-like"/>
    <property type="match status" value="1"/>
</dbReference>
<gene>
    <name evidence="2" type="ORF">ED236_02920</name>
</gene>
<dbReference type="EMBL" id="RJVP01000001">
    <property type="protein sequence ID" value="ROH88420.1"/>
    <property type="molecule type" value="Genomic_DNA"/>
</dbReference>
<proteinExistence type="predicted"/>
<feature type="domain" description="Polymerase/histidinol phosphatase N-terminal" evidence="1">
    <location>
        <begin position="9"/>
        <end position="74"/>
    </location>
</feature>
<protein>
    <submittedName>
        <fullName evidence="2">PHP domain-containing protein</fullName>
    </submittedName>
</protein>
<dbReference type="InterPro" id="IPR052018">
    <property type="entry name" value="PHP_domain"/>
</dbReference>
<keyword evidence="3" id="KW-1185">Reference proteome</keyword>
<sequence>MPSVTPFPIDLHSHSTVSDGLLSPAALVEHAAAQGVRVLALTDHDDVAGLAEAGEVAARLGVQLIAGVEISVTWRRRTLHILGLKVDPEHAPLREGLAAIRAGRHTRAQGMADGLSRIGVHGSLEGAYQHAKQGIISRSHFARFLVEHGHAKDIRAVFKHFLVKGKPGYIEHQWATLEQAMGWILGSGGVAVIAHPGRYDLGRTNMLLLLEEFRALGGTAIEVVTGSHSVDQYAEFAKLAHQFDLAASLGSDYHGPGHTYIEMGRLPALPAKCRPVWQDWPEVAELSAAALPDSASTLNTATLAAAVTAVTH</sequence>
<comment type="caution">
    <text evidence="2">The sequence shown here is derived from an EMBL/GenBank/DDBJ whole genome shotgun (WGS) entry which is preliminary data.</text>
</comment>
<dbReference type="Gene3D" id="1.10.150.650">
    <property type="match status" value="1"/>
</dbReference>
<evidence type="ECO:0000313" key="2">
    <source>
        <dbReference type="EMBL" id="ROH88420.1"/>
    </source>
</evidence>
<dbReference type="PANTHER" id="PTHR42924">
    <property type="entry name" value="EXONUCLEASE"/>
    <property type="match status" value="1"/>
</dbReference>
<dbReference type="AlphaFoldDB" id="A0A3N0V6J3"/>
<dbReference type="Proteomes" id="UP000275137">
    <property type="component" value="Unassembled WGS sequence"/>
</dbReference>
<dbReference type="GO" id="GO:0035312">
    <property type="term" value="F:5'-3' DNA exonuclease activity"/>
    <property type="evidence" value="ECO:0007669"/>
    <property type="project" value="TreeGrafter"/>
</dbReference>
<dbReference type="CDD" id="cd07438">
    <property type="entry name" value="PHP_HisPPase_AMP"/>
    <property type="match status" value="1"/>
</dbReference>
<dbReference type="Gene3D" id="3.20.20.140">
    <property type="entry name" value="Metal-dependent hydrolases"/>
    <property type="match status" value="1"/>
</dbReference>
<evidence type="ECO:0000313" key="3">
    <source>
        <dbReference type="Proteomes" id="UP000275137"/>
    </source>
</evidence>